<evidence type="ECO:0000259" key="12">
    <source>
        <dbReference type="PROSITE" id="PS50853"/>
    </source>
</evidence>
<feature type="compositionally biased region" description="Low complexity" evidence="9">
    <location>
        <begin position="458"/>
        <end position="488"/>
    </location>
</feature>
<evidence type="ECO:0000256" key="2">
    <source>
        <dbReference type="ARBA" id="ARBA00022527"/>
    </source>
</evidence>
<dbReference type="KEGG" id="nda:Ndas_5505"/>
<evidence type="ECO:0000256" key="9">
    <source>
        <dbReference type="SAM" id="MobiDB-lite"/>
    </source>
</evidence>
<dbReference type="PANTHER" id="PTHR43289">
    <property type="entry name" value="MITOGEN-ACTIVATED PROTEIN KINASE KINASE KINASE 20-RELATED"/>
    <property type="match status" value="1"/>
</dbReference>
<reference evidence="13 14" key="1">
    <citation type="journal article" date="2010" name="Stand. Genomic Sci.">
        <title>Complete genome sequence of Nocardiopsis dassonvillei type strain (IMRU 509).</title>
        <authorList>
            <person name="Sun H."/>
            <person name="Lapidus A."/>
            <person name="Nolan M."/>
            <person name="Lucas S."/>
            <person name="Del Rio T.G."/>
            <person name="Tice H."/>
            <person name="Cheng J.F."/>
            <person name="Tapia R."/>
            <person name="Han C."/>
            <person name="Goodwin L."/>
            <person name="Pitluck S."/>
            <person name="Pagani I."/>
            <person name="Ivanova N."/>
            <person name="Mavromatis K."/>
            <person name="Mikhailova N."/>
            <person name="Pati A."/>
            <person name="Chen A."/>
            <person name="Palaniappan K."/>
            <person name="Land M."/>
            <person name="Hauser L."/>
            <person name="Chang Y.J."/>
            <person name="Jeffries C.D."/>
            <person name="Djao O.D."/>
            <person name="Rohde M."/>
            <person name="Sikorski J."/>
            <person name="Goker M."/>
            <person name="Woyke T."/>
            <person name="Bristow J."/>
            <person name="Eisen J.A."/>
            <person name="Markowitz V."/>
            <person name="Hugenholtz P."/>
            <person name="Kyrpides N.C."/>
            <person name="Klenk H.P."/>
        </authorList>
    </citation>
    <scope>NUCLEOTIDE SEQUENCE [LARGE SCALE GENOMIC DNA]</scope>
    <source>
        <strain evidence="14">ATCC 23218 / DSM 43111 / CIP 107115 / JCM 7437 / KCTC 9190 / NBRC 14626 / NCTC 10488 / NRRL B-5397 / IMRU 509</strain>
        <plasmid evidence="14">Chromosome 2</plasmid>
    </source>
</reference>
<keyword evidence="4" id="KW-0547">Nucleotide-binding</keyword>
<dbReference type="CDD" id="cd00063">
    <property type="entry name" value="FN3"/>
    <property type="match status" value="1"/>
</dbReference>
<evidence type="ECO:0000256" key="4">
    <source>
        <dbReference type="ARBA" id="ARBA00022741"/>
    </source>
</evidence>
<evidence type="ECO:0000313" key="14">
    <source>
        <dbReference type="Proteomes" id="UP000002219"/>
    </source>
</evidence>
<dbReference type="AlphaFoldDB" id="D7B9M6"/>
<dbReference type="RefSeq" id="WP_013156491.1">
    <property type="nucleotide sequence ID" value="NC_014211.1"/>
</dbReference>
<feature type="compositionally biased region" description="Low complexity" evidence="9">
    <location>
        <begin position="415"/>
        <end position="437"/>
    </location>
</feature>
<feature type="compositionally biased region" description="Basic and acidic residues" evidence="9">
    <location>
        <begin position="310"/>
        <end position="321"/>
    </location>
</feature>
<dbReference type="InterPro" id="IPR013783">
    <property type="entry name" value="Ig-like_fold"/>
</dbReference>
<gene>
    <name evidence="13" type="ordered locus">Ndas_5505</name>
</gene>
<dbReference type="GO" id="GO:0016798">
    <property type="term" value="F:hydrolase activity, acting on glycosyl bonds"/>
    <property type="evidence" value="ECO:0007669"/>
    <property type="project" value="UniProtKB-KW"/>
</dbReference>
<feature type="compositionally biased region" description="Low complexity" evidence="9">
    <location>
        <begin position="348"/>
        <end position="373"/>
    </location>
</feature>
<feature type="compositionally biased region" description="Low complexity" evidence="9">
    <location>
        <begin position="285"/>
        <end position="302"/>
    </location>
</feature>
<feature type="region of interest" description="Disordered" evidence="9">
    <location>
        <begin position="593"/>
        <end position="618"/>
    </location>
</feature>
<dbReference type="GO" id="GO:0000272">
    <property type="term" value="P:polysaccharide catabolic process"/>
    <property type="evidence" value="ECO:0007669"/>
    <property type="project" value="UniProtKB-KW"/>
</dbReference>
<evidence type="ECO:0000256" key="1">
    <source>
        <dbReference type="ARBA" id="ARBA00012513"/>
    </source>
</evidence>
<dbReference type="STRING" id="446468.Ndas_5505"/>
<dbReference type="Gene3D" id="1.10.510.10">
    <property type="entry name" value="Transferase(Phosphotransferase) domain 1"/>
    <property type="match status" value="1"/>
</dbReference>
<evidence type="ECO:0000256" key="6">
    <source>
        <dbReference type="ARBA" id="ARBA00022840"/>
    </source>
</evidence>
<keyword evidence="7" id="KW-0326">Glycosidase</keyword>
<dbReference type="SUPFAM" id="SSF56112">
    <property type="entry name" value="Protein kinase-like (PK-like)"/>
    <property type="match status" value="1"/>
</dbReference>
<sequence>MRRSRPAPEPSPVPDVHSLTTLYRGADAVLYRARRAPDDAPVVVKFPGRRPRAGRPGEAELWNEFSSDPGVQPLLQSGTTESGRPYVVTEDCPDGSYAEILGRGGPLTVDEVLTVGKAVAQALRAVHAFDLLHHAVTPANVLRSDDGPVLIDFGSALPRDHPFPPVYYARAALEHAPPEELRGGAPGPWSDVYRLASTLWALLAGYAPFDDGAEALVTLEEYRSRLLTAPAPVLPRDDVPGWLLSVLRRAMAKDPERRTRSVEEFAEALLLEQAPPESEPEPGLEAEPSPAESGPEPGPEAAVTVAPRPETAEAGRADTVRTDQAAEDEGDEAPRWEVDDEPEPEPGVPGEPAAADAAGADTAAPGADGTPPGASGPGVAESPAAMEDGEEDDDGDPWWDSPVPAEPDVVRPVDPEPEGSTGSPSSGPASTGFPPAGHRTASPEPVEGDGEVPGGRTGAAPAPAAARAAGALSPAGSAPPVADPAAAPHGFPRSGHHARSTGTAPHRTAGPPPAPSRSAPRPPTSAPTPRPPSPVPGNAPGTWTHEDPTRALPGSGSREGRGPLRVLALVGAALVVLTVLGAGILVLVDGFRSAEEEPPGPPPAQGAAGEDTPAPVADIAPTGVELTDDTYSVSLSWTDNTGGATPHFVVGGPTGAGSTTMADVDAGVAEVEVSGLNPEVEYCFRVVAVQSTDEVAPSEQVCTDRGAADEGA</sequence>
<dbReference type="Proteomes" id="UP000002219">
    <property type="component" value="Chromosome 2"/>
</dbReference>
<protein>
    <recommendedName>
        <fullName evidence="1">non-specific serine/threonine protein kinase</fullName>
        <ecNumber evidence="1">2.7.11.1</ecNumber>
    </recommendedName>
</protein>
<keyword evidence="10" id="KW-0472">Membrane</keyword>
<feature type="compositionally biased region" description="Pro residues" evidence="9">
    <location>
        <begin position="510"/>
        <end position="537"/>
    </location>
</feature>
<evidence type="ECO:0000313" key="13">
    <source>
        <dbReference type="EMBL" id="ADH70884.1"/>
    </source>
</evidence>
<dbReference type="HOGENOM" id="CLU_378916_0_0_11"/>
<dbReference type="InterPro" id="IPR003961">
    <property type="entry name" value="FN3_dom"/>
</dbReference>
<organism evidence="13 14">
    <name type="scientific">Nocardiopsis dassonvillei (strain ATCC 23218 / DSM 43111 / CIP 107115 / JCM 7437 / KCTC 9190 / NBRC 14626 / NCTC 10488 / NRRL B-5397 / IMRU 509)</name>
    <name type="common">Actinomadura dassonvillei</name>
    <dbReference type="NCBI Taxonomy" id="446468"/>
    <lineage>
        <taxon>Bacteria</taxon>
        <taxon>Bacillati</taxon>
        <taxon>Actinomycetota</taxon>
        <taxon>Actinomycetes</taxon>
        <taxon>Streptosporangiales</taxon>
        <taxon>Nocardiopsidaceae</taxon>
        <taxon>Nocardiopsis</taxon>
    </lineage>
</organism>
<dbReference type="PROSITE" id="PS50853">
    <property type="entry name" value="FN3"/>
    <property type="match status" value="1"/>
</dbReference>
<dbReference type="GO" id="GO:0004674">
    <property type="term" value="F:protein serine/threonine kinase activity"/>
    <property type="evidence" value="ECO:0007669"/>
    <property type="project" value="UniProtKB-KW"/>
</dbReference>
<dbReference type="eggNOG" id="COG0457">
    <property type="taxonomic scope" value="Bacteria"/>
</dbReference>
<dbReference type="InterPro" id="IPR036116">
    <property type="entry name" value="FN3_sf"/>
</dbReference>
<dbReference type="InterPro" id="IPR011009">
    <property type="entry name" value="Kinase-like_dom_sf"/>
</dbReference>
<geneLocation type="plasmid" evidence="14">
    <name>pNDAS01</name>
</geneLocation>
<evidence type="ECO:0000259" key="11">
    <source>
        <dbReference type="PROSITE" id="PS50011"/>
    </source>
</evidence>
<feature type="domain" description="Fibronectin type-III" evidence="12">
    <location>
        <begin position="620"/>
        <end position="710"/>
    </location>
</feature>
<keyword evidence="8" id="KW-0624">Polysaccharide degradation</keyword>
<keyword evidence="10" id="KW-1133">Transmembrane helix</keyword>
<feature type="compositionally biased region" description="Acidic residues" evidence="9">
    <location>
        <begin position="387"/>
        <end position="397"/>
    </location>
</feature>
<evidence type="ECO:0000256" key="7">
    <source>
        <dbReference type="ARBA" id="ARBA00023295"/>
    </source>
</evidence>
<feature type="transmembrane region" description="Helical" evidence="10">
    <location>
        <begin position="566"/>
        <end position="588"/>
    </location>
</feature>
<keyword evidence="14" id="KW-1185">Reference proteome</keyword>
<keyword evidence="5 13" id="KW-0418">Kinase</keyword>
<name>D7B9M6_NOCDD</name>
<dbReference type="EC" id="2.7.11.1" evidence="1"/>
<evidence type="ECO:0000256" key="5">
    <source>
        <dbReference type="ARBA" id="ARBA00022777"/>
    </source>
</evidence>
<dbReference type="Pfam" id="PF00069">
    <property type="entry name" value="Pkinase"/>
    <property type="match status" value="1"/>
</dbReference>
<feature type="domain" description="Protein kinase" evidence="11">
    <location>
        <begin position="16"/>
        <end position="270"/>
    </location>
</feature>
<dbReference type="eggNOG" id="COG0515">
    <property type="taxonomic scope" value="Bacteria"/>
</dbReference>
<dbReference type="SMART" id="SM00220">
    <property type="entry name" value="S_TKc"/>
    <property type="match status" value="1"/>
</dbReference>
<evidence type="ECO:0000256" key="3">
    <source>
        <dbReference type="ARBA" id="ARBA00022679"/>
    </source>
</evidence>
<dbReference type="CDD" id="cd14014">
    <property type="entry name" value="STKc_PknB_like"/>
    <property type="match status" value="1"/>
</dbReference>
<dbReference type="Gene3D" id="2.60.40.10">
    <property type="entry name" value="Immunoglobulins"/>
    <property type="match status" value="1"/>
</dbReference>
<dbReference type="PROSITE" id="PS50011">
    <property type="entry name" value="PROTEIN_KINASE_DOM"/>
    <property type="match status" value="1"/>
</dbReference>
<keyword evidence="7" id="KW-0378">Hydrolase</keyword>
<dbReference type="PANTHER" id="PTHR43289:SF6">
    <property type="entry name" value="SERINE_THREONINE-PROTEIN KINASE NEKL-3"/>
    <property type="match status" value="1"/>
</dbReference>
<dbReference type="GO" id="GO:0005524">
    <property type="term" value="F:ATP binding"/>
    <property type="evidence" value="ECO:0007669"/>
    <property type="project" value="UniProtKB-KW"/>
</dbReference>
<feature type="region of interest" description="Disordered" evidence="9">
    <location>
        <begin position="271"/>
        <end position="559"/>
    </location>
</feature>
<keyword evidence="3" id="KW-0808">Transferase</keyword>
<dbReference type="SUPFAM" id="SSF49265">
    <property type="entry name" value="Fibronectin type III"/>
    <property type="match status" value="1"/>
</dbReference>
<keyword evidence="8" id="KW-0119">Carbohydrate metabolism</keyword>
<evidence type="ECO:0000256" key="10">
    <source>
        <dbReference type="SAM" id="Phobius"/>
    </source>
</evidence>
<accession>D7B9M6</accession>
<keyword evidence="10" id="KW-0812">Transmembrane</keyword>
<dbReference type="EMBL" id="CP002041">
    <property type="protein sequence ID" value="ADH70884.1"/>
    <property type="molecule type" value="Genomic_DNA"/>
</dbReference>
<keyword evidence="6" id="KW-0067">ATP-binding</keyword>
<dbReference type="GeneID" id="91487723"/>
<dbReference type="InterPro" id="IPR000719">
    <property type="entry name" value="Prot_kinase_dom"/>
</dbReference>
<keyword evidence="2 13" id="KW-0723">Serine/threonine-protein kinase</keyword>
<proteinExistence type="predicted"/>
<evidence type="ECO:0000256" key="8">
    <source>
        <dbReference type="ARBA" id="ARBA00023326"/>
    </source>
</evidence>